<keyword evidence="4 5" id="KW-0472">Membrane</keyword>
<evidence type="ECO:0000256" key="2">
    <source>
        <dbReference type="ARBA" id="ARBA00022692"/>
    </source>
</evidence>
<organism evidence="7 8">
    <name type="scientific">Candidatus Doudnabacteria bacterium RIFCSPLOWO2_02_FULL_48_13</name>
    <dbReference type="NCBI Taxonomy" id="1817845"/>
    <lineage>
        <taxon>Bacteria</taxon>
        <taxon>Candidatus Doudnaibacteriota</taxon>
    </lineage>
</organism>
<feature type="transmembrane region" description="Helical" evidence="5">
    <location>
        <begin position="446"/>
        <end position="464"/>
    </location>
</feature>
<dbReference type="EMBL" id="MFFF01000027">
    <property type="protein sequence ID" value="OGE98664.1"/>
    <property type="molecule type" value="Genomic_DNA"/>
</dbReference>
<dbReference type="AlphaFoldDB" id="A0A1F5Q8Z5"/>
<reference evidence="7 8" key="1">
    <citation type="journal article" date="2016" name="Nat. Commun.">
        <title>Thousands of microbial genomes shed light on interconnected biogeochemical processes in an aquifer system.</title>
        <authorList>
            <person name="Anantharaman K."/>
            <person name="Brown C.T."/>
            <person name="Hug L.A."/>
            <person name="Sharon I."/>
            <person name="Castelle C.J."/>
            <person name="Probst A.J."/>
            <person name="Thomas B.C."/>
            <person name="Singh A."/>
            <person name="Wilkins M.J."/>
            <person name="Karaoz U."/>
            <person name="Brodie E.L."/>
            <person name="Williams K.H."/>
            <person name="Hubbard S.S."/>
            <person name="Banfield J.F."/>
        </authorList>
    </citation>
    <scope>NUCLEOTIDE SEQUENCE [LARGE SCALE GENOMIC DNA]</scope>
</reference>
<evidence type="ECO:0000313" key="7">
    <source>
        <dbReference type="EMBL" id="OGE98664.1"/>
    </source>
</evidence>
<evidence type="ECO:0000256" key="3">
    <source>
        <dbReference type="ARBA" id="ARBA00022989"/>
    </source>
</evidence>
<feature type="transmembrane region" description="Helical" evidence="5">
    <location>
        <begin position="255"/>
        <end position="276"/>
    </location>
</feature>
<comment type="subcellular location">
    <subcellularLocation>
        <location evidence="1">Membrane</location>
        <topology evidence="1">Multi-pass membrane protein</topology>
    </subcellularLocation>
</comment>
<dbReference type="Pfam" id="PF04932">
    <property type="entry name" value="Wzy_C"/>
    <property type="match status" value="1"/>
</dbReference>
<feature type="transmembrane region" description="Helical" evidence="5">
    <location>
        <begin position="222"/>
        <end position="243"/>
    </location>
</feature>
<feature type="transmembrane region" description="Helical" evidence="5">
    <location>
        <begin position="413"/>
        <end position="434"/>
    </location>
</feature>
<evidence type="ECO:0000256" key="4">
    <source>
        <dbReference type="ARBA" id="ARBA00023136"/>
    </source>
</evidence>
<feature type="domain" description="O-antigen ligase-related" evidence="6">
    <location>
        <begin position="266"/>
        <end position="426"/>
    </location>
</feature>
<evidence type="ECO:0000259" key="6">
    <source>
        <dbReference type="Pfam" id="PF04932"/>
    </source>
</evidence>
<feature type="transmembrane region" description="Helical" evidence="5">
    <location>
        <begin position="20"/>
        <end position="42"/>
    </location>
</feature>
<accession>A0A1F5Q8Z5</accession>
<keyword evidence="3 5" id="KW-1133">Transmembrane helix</keyword>
<dbReference type="PANTHER" id="PTHR37422">
    <property type="entry name" value="TEICHURONIC ACID BIOSYNTHESIS PROTEIN TUAE"/>
    <property type="match status" value="1"/>
</dbReference>
<evidence type="ECO:0000256" key="5">
    <source>
        <dbReference type="SAM" id="Phobius"/>
    </source>
</evidence>
<feature type="transmembrane region" description="Helical" evidence="5">
    <location>
        <begin position="313"/>
        <end position="338"/>
    </location>
</feature>
<sequence>MNYFSKALLLMIAAEGVSLLSFMYPVLSLPLIILAGAATFFITLKNAEWGIYLLFGELFFGSRGHLLEYDIGFMSVSLRLVIFAVVFLACLSKFSIFNFQFSKKSKILYTLLLIVIGFGIIKGYFSGNAIANVFNDANGYLYLLILPAVFSVIKTRRQIENILLILAAAILVVAGKTLLIFVWFSFGLPGVANVYHWIVAQDFGEITGDVGKASRVFMQSQFWSLMGLFIFSIPLVTSLRGVIAPKQSPEQEFASLPLAKTMNWLIVAASILAIIMSLSRSFWLGAIAGGLFAIITVLWQFRAFFRSFLGLGLKLGLIAVLEIGLLYGIVAAGGNAIAESVSSRGGDPTKEAASGARLLLLPELLAGIKQSPIFGAGFGEMVTYKSYLPDRVSRANPDGEITNFAFEWGYLDIALKIGGLGLIIYLLFIAHIFAMGWKAMNFQFPISNFQILGLLSALAALLVLNVTTPYLNHPLGIGYIILSGIIFKIYGNEQQ</sequence>
<dbReference type="Proteomes" id="UP000177235">
    <property type="component" value="Unassembled WGS sequence"/>
</dbReference>
<comment type="caution">
    <text evidence="7">The sequence shown here is derived from an EMBL/GenBank/DDBJ whole genome shotgun (WGS) entry which is preliminary data.</text>
</comment>
<feature type="transmembrane region" description="Helical" evidence="5">
    <location>
        <begin position="73"/>
        <end position="95"/>
    </location>
</feature>
<keyword evidence="2 5" id="KW-0812">Transmembrane</keyword>
<feature type="transmembrane region" description="Helical" evidence="5">
    <location>
        <begin position="470"/>
        <end position="490"/>
    </location>
</feature>
<proteinExistence type="predicted"/>
<dbReference type="PANTHER" id="PTHR37422:SF13">
    <property type="entry name" value="LIPOPOLYSACCHARIDE BIOSYNTHESIS PROTEIN PA4999-RELATED"/>
    <property type="match status" value="1"/>
</dbReference>
<gene>
    <name evidence="7" type="ORF">A3J05_04340</name>
</gene>
<feature type="transmembrane region" description="Helical" evidence="5">
    <location>
        <begin position="49"/>
        <end position="67"/>
    </location>
</feature>
<dbReference type="GO" id="GO:0016020">
    <property type="term" value="C:membrane"/>
    <property type="evidence" value="ECO:0007669"/>
    <property type="project" value="UniProtKB-SubCell"/>
</dbReference>
<evidence type="ECO:0000256" key="1">
    <source>
        <dbReference type="ARBA" id="ARBA00004141"/>
    </source>
</evidence>
<feature type="transmembrane region" description="Helical" evidence="5">
    <location>
        <begin position="282"/>
        <end position="301"/>
    </location>
</feature>
<dbReference type="InterPro" id="IPR051533">
    <property type="entry name" value="WaaL-like"/>
</dbReference>
<evidence type="ECO:0000313" key="8">
    <source>
        <dbReference type="Proteomes" id="UP000177235"/>
    </source>
</evidence>
<feature type="transmembrane region" description="Helical" evidence="5">
    <location>
        <begin position="137"/>
        <end position="155"/>
    </location>
</feature>
<dbReference type="InterPro" id="IPR007016">
    <property type="entry name" value="O-antigen_ligase-rel_domated"/>
</dbReference>
<name>A0A1F5Q8Z5_9BACT</name>
<feature type="transmembrane region" description="Helical" evidence="5">
    <location>
        <begin position="107"/>
        <end position="125"/>
    </location>
</feature>
<feature type="transmembrane region" description="Helical" evidence="5">
    <location>
        <begin position="162"/>
        <end position="186"/>
    </location>
</feature>
<protein>
    <recommendedName>
        <fullName evidence="6">O-antigen ligase-related domain-containing protein</fullName>
    </recommendedName>
</protein>